<evidence type="ECO:0000313" key="13">
    <source>
        <dbReference type="EMBL" id="QGG80418.1"/>
    </source>
</evidence>
<dbReference type="SUPFAM" id="SSF52343">
    <property type="entry name" value="Ferredoxin reductase-like, C-terminal NADP-linked domain"/>
    <property type="match status" value="1"/>
</dbReference>
<dbReference type="InterPro" id="IPR017938">
    <property type="entry name" value="Riboflavin_synthase-like_b-brl"/>
</dbReference>
<keyword evidence="5" id="KW-0274">FAD</keyword>
<protein>
    <submittedName>
        <fullName evidence="13">2Fe-2S iron-sulfur cluster binding domain-containing protein</fullName>
    </submittedName>
</protein>
<keyword evidence="8" id="KW-0411">Iron-sulfur</keyword>
<dbReference type="Pfam" id="PF00175">
    <property type="entry name" value="NAD_binding_1"/>
    <property type="match status" value="1"/>
</dbReference>
<evidence type="ECO:0000256" key="4">
    <source>
        <dbReference type="ARBA" id="ARBA00022723"/>
    </source>
</evidence>
<dbReference type="CDD" id="cd00207">
    <property type="entry name" value="fer2"/>
    <property type="match status" value="1"/>
</dbReference>
<sequence length="375" mass="41486">MNSPAATSINQDAFTPVNTQTWVNGRHQMRCVKVIEETWDVKTFCFMAEQPLMFFFKPGQFVTLELEIDGEQVMRSYTISSSPSVPYSFSLTIKRLPGGLVSNWMHDNMKSGDELVVHGPVGRFNVIDYPSEKVMLLSGGVGVTPLMSMARWLFDTNADVDIVFAHSCRTPRDVIYKRELQHMDSRIENFHLHLISEQVGVGQSWYGYRGFLDATRLELMADDFMEREIFCCGPNAYMAAVRDILVAAGFDMSRYHEESFGETPAAVEEQAIEQAELAVEDAEAVDTAEMRAVEFSSAGKSVRVAPEETIHAAASKLGIHIPKACGMGICGTCRVQVISGDAVMEHNGGITDDEIAEGYVLSCCSVPASDLVVDY</sequence>
<comment type="cofactor">
    <cofactor evidence="9">
        <name>[2Fe-2S] cluster</name>
        <dbReference type="ChEBI" id="CHEBI:190135"/>
    </cofactor>
</comment>
<evidence type="ECO:0000256" key="2">
    <source>
        <dbReference type="ARBA" id="ARBA00022630"/>
    </source>
</evidence>
<dbReference type="KEGG" id="llp:GH975_07465"/>
<dbReference type="Gene3D" id="3.40.50.80">
    <property type="entry name" value="Nucleotide-binding domain of ferredoxin-NADP reductase (FNR) module"/>
    <property type="match status" value="1"/>
</dbReference>
<keyword evidence="7" id="KW-0408">Iron</keyword>
<evidence type="ECO:0000256" key="10">
    <source>
        <dbReference type="ARBA" id="ARBA00061434"/>
    </source>
</evidence>
<dbReference type="OrthoDB" id="9796486at2"/>
<dbReference type="PRINTS" id="PR00406">
    <property type="entry name" value="CYTB5RDTASE"/>
</dbReference>
<keyword evidence="6" id="KW-0560">Oxidoreductase</keyword>
<evidence type="ECO:0000256" key="5">
    <source>
        <dbReference type="ARBA" id="ARBA00022827"/>
    </source>
</evidence>
<dbReference type="SUPFAM" id="SSF63380">
    <property type="entry name" value="Riboflavin synthase domain-like"/>
    <property type="match status" value="1"/>
</dbReference>
<evidence type="ECO:0000256" key="1">
    <source>
        <dbReference type="ARBA" id="ARBA00001974"/>
    </source>
</evidence>
<accession>A0A5Q2Q8F9</accession>
<keyword evidence="4" id="KW-0479">Metal-binding</keyword>
<dbReference type="PANTHER" id="PTHR47354:SF6">
    <property type="entry name" value="NADH OXIDOREDUCTASE HCR"/>
    <property type="match status" value="1"/>
</dbReference>
<dbReference type="InterPro" id="IPR050415">
    <property type="entry name" value="MRET"/>
</dbReference>
<dbReference type="Gene3D" id="3.10.20.30">
    <property type="match status" value="1"/>
</dbReference>
<dbReference type="PROSITE" id="PS00197">
    <property type="entry name" value="2FE2S_FER_1"/>
    <property type="match status" value="1"/>
</dbReference>
<dbReference type="Gene3D" id="2.40.30.10">
    <property type="entry name" value="Translation factors"/>
    <property type="match status" value="1"/>
</dbReference>
<dbReference type="Pfam" id="PF00970">
    <property type="entry name" value="FAD_binding_6"/>
    <property type="match status" value="1"/>
</dbReference>
<dbReference type="PANTHER" id="PTHR47354">
    <property type="entry name" value="NADH OXIDOREDUCTASE HCR"/>
    <property type="match status" value="1"/>
</dbReference>
<dbReference type="InterPro" id="IPR001433">
    <property type="entry name" value="OxRdtase_FAD/NAD-bd"/>
</dbReference>
<evidence type="ECO:0000256" key="9">
    <source>
        <dbReference type="ARBA" id="ARBA00034078"/>
    </source>
</evidence>
<dbReference type="PRINTS" id="PR00371">
    <property type="entry name" value="FPNCR"/>
</dbReference>
<dbReference type="InterPro" id="IPR039261">
    <property type="entry name" value="FNR_nucleotide-bd"/>
</dbReference>
<dbReference type="RefSeq" id="WP_153713922.1">
    <property type="nucleotide sequence ID" value="NZ_CP045871.1"/>
</dbReference>
<keyword evidence="3" id="KW-0001">2Fe-2S</keyword>
<feature type="domain" description="2Fe-2S ferredoxin-type" evidence="11">
    <location>
        <begin position="291"/>
        <end position="375"/>
    </location>
</feature>
<evidence type="ECO:0000256" key="7">
    <source>
        <dbReference type="ARBA" id="ARBA00023004"/>
    </source>
</evidence>
<comment type="similarity">
    <text evidence="10">In the N-terminal section; belongs to the FAD-binding oxidoreductase type 6 family.</text>
</comment>
<dbReference type="GO" id="GO:0016491">
    <property type="term" value="F:oxidoreductase activity"/>
    <property type="evidence" value="ECO:0007669"/>
    <property type="project" value="UniProtKB-KW"/>
</dbReference>
<dbReference type="AlphaFoldDB" id="A0A5Q2Q8F9"/>
<keyword evidence="2" id="KW-0285">Flavoprotein</keyword>
<evidence type="ECO:0000259" key="12">
    <source>
        <dbReference type="PROSITE" id="PS51384"/>
    </source>
</evidence>
<evidence type="ECO:0000259" key="11">
    <source>
        <dbReference type="PROSITE" id="PS51085"/>
    </source>
</evidence>
<comment type="cofactor">
    <cofactor evidence="1">
        <name>FAD</name>
        <dbReference type="ChEBI" id="CHEBI:57692"/>
    </cofactor>
</comment>
<dbReference type="PROSITE" id="PS51085">
    <property type="entry name" value="2FE2S_FER_2"/>
    <property type="match status" value="1"/>
</dbReference>
<feature type="domain" description="FAD-binding FR-type" evidence="12">
    <location>
        <begin position="24"/>
        <end position="127"/>
    </location>
</feature>
<dbReference type="GO" id="GO:0051537">
    <property type="term" value="F:2 iron, 2 sulfur cluster binding"/>
    <property type="evidence" value="ECO:0007669"/>
    <property type="project" value="UniProtKB-KW"/>
</dbReference>
<proteinExistence type="inferred from homology"/>
<evidence type="ECO:0000313" key="14">
    <source>
        <dbReference type="Proteomes" id="UP000388235"/>
    </source>
</evidence>
<dbReference type="Pfam" id="PF00111">
    <property type="entry name" value="Fer2"/>
    <property type="match status" value="1"/>
</dbReference>
<name>A0A5Q2Q8F9_9GAMM</name>
<dbReference type="GO" id="GO:0046872">
    <property type="term" value="F:metal ion binding"/>
    <property type="evidence" value="ECO:0007669"/>
    <property type="project" value="UniProtKB-KW"/>
</dbReference>
<dbReference type="CDD" id="cd06215">
    <property type="entry name" value="FNR_iron_sulfur_binding_1"/>
    <property type="match status" value="1"/>
</dbReference>
<dbReference type="InterPro" id="IPR036010">
    <property type="entry name" value="2Fe-2S_ferredoxin-like_sf"/>
</dbReference>
<dbReference type="InterPro" id="IPR017927">
    <property type="entry name" value="FAD-bd_FR_type"/>
</dbReference>
<dbReference type="PROSITE" id="PS51384">
    <property type="entry name" value="FAD_FR"/>
    <property type="match status" value="1"/>
</dbReference>
<gene>
    <name evidence="13" type="ORF">GH975_07465</name>
</gene>
<dbReference type="InterPro" id="IPR001041">
    <property type="entry name" value="2Fe-2S_ferredoxin-type"/>
</dbReference>
<dbReference type="InterPro" id="IPR006058">
    <property type="entry name" value="2Fe2S_fd_BS"/>
</dbReference>
<organism evidence="13 14">
    <name type="scientific">Litorivicinus lipolyticus</name>
    <dbReference type="NCBI Taxonomy" id="418701"/>
    <lineage>
        <taxon>Bacteria</taxon>
        <taxon>Pseudomonadati</taxon>
        <taxon>Pseudomonadota</taxon>
        <taxon>Gammaproteobacteria</taxon>
        <taxon>Oceanospirillales</taxon>
        <taxon>Litorivicinaceae</taxon>
        <taxon>Litorivicinus</taxon>
    </lineage>
</organism>
<dbReference type="Proteomes" id="UP000388235">
    <property type="component" value="Chromosome"/>
</dbReference>
<dbReference type="InterPro" id="IPR008333">
    <property type="entry name" value="Cbr1-like_FAD-bd_dom"/>
</dbReference>
<dbReference type="SUPFAM" id="SSF54292">
    <property type="entry name" value="2Fe-2S ferredoxin-like"/>
    <property type="match status" value="1"/>
</dbReference>
<dbReference type="EMBL" id="CP045871">
    <property type="protein sequence ID" value="QGG80418.1"/>
    <property type="molecule type" value="Genomic_DNA"/>
</dbReference>
<dbReference type="InterPro" id="IPR001709">
    <property type="entry name" value="Flavoprot_Pyr_Nucl_cyt_Rdtase"/>
</dbReference>
<dbReference type="InterPro" id="IPR012675">
    <property type="entry name" value="Beta-grasp_dom_sf"/>
</dbReference>
<evidence type="ECO:0000256" key="6">
    <source>
        <dbReference type="ARBA" id="ARBA00023002"/>
    </source>
</evidence>
<reference evidence="13 14" key="1">
    <citation type="submission" date="2019-11" db="EMBL/GenBank/DDBJ databases">
        <authorList>
            <person name="Khan S.A."/>
            <person name="Jeon C.O."/>
            <person name="Chun B.H."/>
        </authorList>
    </citation>
    <scope>NUCLEOTIDE SEQUENCE [LARGE SCALE GENOMIC DNA]</scope>
    <source>
        <strain evidence="13 14">IMCC 1097</strain>
    </source>
</reference>
<keyword evidence="14" id="KW-1185">Reference proteome</keyword>
<evidence type="ECO:0000256" key="8">
    <source>
        <dbReference type="ARBA" id="ARBA00023014"/>
    </source>
</evidence>
<evidence type="ECO:0000256" key="3">
    <source>
        <dbReference type="ARBA" id="ARBA00022714"/>
    </source>
</evidence>